<organism evidence="1 2">
    <name type="scientific">Candida metapsilosis</name>
    <dbReference type="NCBI Taxonomy" id="273372"/>
    <lineage>
        <taxon>Eukaryota</taxon>
        <taxon>Fungi</taxon>
        <taxon>Dikarya</taxon>
        <taxon>Ascomycota</taxon>
        <taxon>Saccharomycotina</taxon>
        <taxon>Pichiomycetes</taxon>
        <taxon>Debaryomycetaceae</taxon>
        <taxon>Candida/Lodderomyces clade</taxon>
        <taxon>Candida</taxon>
    </lineage>
</organism>
<reference evidence="1 2" key="1">
    <citation type="submission" date="2020-12" db="EMBL/GenBank/DDBJ databases">
        <title>Effect of drift, selection, and recombination on the evolution of hybrid genomes in Candida yeast pathogens.</title>
        <authorList>
            <person name="Mixao V."/>
            <person name="Ksiezopolska E."/>
            <person name="Saus E."/>
            <person name="Boekhout T."/>
            <person name="Gacser A."/>
            <person name="Gabaldon T."/>
        </authorList>
    </citation>
    <scope>NUCLEOTIDE SEQUENCE [LARGE SCALE GENOMIC DNA]</scope>
    <source>
        <strain evidence="1 2">BP57</strain>
    </source>
</reference>
<dbReference type="OrthoDB" id="4023538at2759"/>
<evidence type="ECO:0000313" key="2">
    <source>
        <dbReference type="Proteomes" id="UP000669133"/>
    </source>
</evidence>
<dbReference type="AlphaFoldDB" id="A0A8H7ZGU4"/>
<dbReference type="EMBL" id="JAEOAQ010000005">
    <property type="protein sequence ID" value="KAG5418591.1"/>
    <property type="molecule type" value="Genomic_DNA"/>
</dbReference>
<proteinExistence type="predicted"/>
<name>A0A8H7ZGU4_9ASCO</name>
<keyword evidence="2" id="KW-1185">Reference proteome</keyword>
<dbReference type="RefSeq" id="XP_067547707.1">
    <property type="nucleotide sequence ID" value="XM_067693158.1"/>
</dbReference>
<dbReference type="GeneID" id="93652748"/>
<comment type="caution">
    <text evidence="1">The sequence shown here is derived from an EMBL/GenBank/DDBJ whole genome shotgun (WGS) entry which is preliminary data.</text>
</comment>
<accession>A0A8H7ZGU4</accession>
<dbReference type="Proteomes" id="UP000669133">
    <property type="component" value="Unassembled WGS sequence"/>
</dbReference>
<protein>
    <submittedName>
        <fullName evidence="1">Uncharacterized protein</fullName>
    </submittedName>
</protein>
<gene>
    <name evidence="1" type="ORF">I9W82_004119</name>
</gene>
<sequence>MLPQTKASPDSFNSLQKLQRRQANFDREIALLLLEVPFPLWGQADTSFKIYFEYLSITESAWYDRKKMAYNSKLQNNKLYGQDSKGSLMTVEILKKLNQSVPKKHRFRLKKSANRTKRPKIRRYTTGFKISSTSLSCNYGIVTEDVFK</sequence>
<evidence type="ECO:0000313" key="1">
    <source>
        <dbReference type="EMBL" id="KAG5418591.1"/>
    </source>
</evidence>